<dbReference type="InterPro" id="IPR043502">
    <property type="entry name" value="DNA/RNA_pol_sf"/>
</dbReference>
<dbReference type="CDD" id="cd01647">
    <property type="entry name" value="RT_LTR"/>
    <property type="match status" value="1"/>
</dbReference>
<evidence type="ECO:0000259" key="3">
    <source>
        <dbReference type="Pfam" id="PF03732"/>
    </source>
</evidence>
<sequence>MAISIILVSLDSSEKSVRTPAGQVILFGSIPTLILDTTPTVTPPVTHLDTTLIPVEIPIVSPIIPPSPYYTPASPDFSPVSDTKTDPSEDLSSNHIPSLLATSPLLSSIDDSLDSDTPDTPPSPTHVMILAPGQPIPHGRPYHYHPNGPVHMMTARKRVGPLPTHRLAMRHSVDYSSSDHFTSDDSLRDSSSSSSSETSSYSPSNDLSNSSSSHSSSDHSLTTLPSGTRSSYHLRSLIPSIPRLSAAAKRPPHSFDRLDECSESSVPKETSLRDEVVIRGSDEPCLEQDIDLEIQAEIDEYIAYANALRARCINARAVVEAIDREEIETGTRGPVEVRVERVTQPAIPDDTPEPAQEARAVEVTYETLRDLVQRFHYHTEEIPVRRVQAFEGVQRDQGHRIVATGQQSVFPKRISELERDNIRLRGTLDVAKALESRDATRNLKPLVEGEGEQEDENGVNRNGRNGNRGGNGNENGNGHTGGNGHNFGGLMLVARECTYQDFLKFQPLNFNGTKGVVGLTRWFEKMETVFHISNCPQKYQTELMKLMTEVYCPRNKIQKMETELWNLKVKGNDLTAYTRRFQELVLLCTRMVSDEEYKVERFKLKGYARNAENKRRSFESSTFSALLEVAPSTLDTSYVVELVDGRISETNVILRGCTLGLLGQPFNIDLMPIKLGSFDVIISMDWLAKYHALIVYDEKIVRIPYGDEVLIIRGEDCDDRSKSKLNIISCTKTQKYIQKGCQVYLVQVTSKKAEARAPYRLAPIEMQELSTKLQELSGRGFIRPSSSPWGAPVLFVKKKDGSFRMCIDHRSIVYSKINLRSGYHQLKVCEEDILKTAVRTHYGHYEFHVMPFGLTNAPTKLCSAPILALPKGSKNFMVYCDASHKGFGMVLMQKEKVIAYASRQLKWLELLSDYDYEIHYHPVKANVVAAALSRKERIKPLRVHALVMTIGLNLPKQILSAQSKAKKEENFITEDVHGMINKLEPRTDGTLCLNNRSWISCYGDLRALIMHESHKLKDTQWKWENITIDFVTKLPKTATSQDTIWVIIDRLTKSAYFLPMRKYDTLEKLTRQYLKEVVSKNGVPVLIISERDGKCTSHFWKSLHIALGLDKHLPLVEFSYNNSYHTSIKAAPFEALYGCKCRSPICWAEIGDSQLTGLEIIHETAEKIVQIKSRIQAVVIFKRAMLTVHSTFHISNLKKCMSKETLAIPLDKIQVDDKLCFIEEPIEVMDHEVKRLKQSCILIVKEDVSLITENHCQM</sequence>
<evidence type="ECO:0000256" key="2">
    <source>
        <dbReference type="SAM" id="MobiDB-lite"/>
    </source>
</evidence>
<protein>
    <submittedName>
        <fullName evidence="5">Reverse transcriptase domain-containing protein</fullName>
    </submittedName>
</protein>
<dbReference type="SUPFAM" id="SSF53098">
    <property type="entry name" value="Ribonuclease H-like"/>
    <property type="match status" value="1"/>
</dbReference>
<feature type="domain" description="Retrotransposon gag" evidence="3">
    <location>
        <begin position="541"/>
        <end position="602"/>
    </location>
</feature>
<dbReference type="InterPro" id="IPR005162">
    <property type="entry name" value="Retrotrans_gag_dom"/>
</dbReference>
<gene>
    <name evidence="5" type="ORF">Tci_049806</name>
</gene>
<feature type="region of interest" description="Disordered" evidence="2">
    <location>
        <begin position="108"/>
        <end position="151"/>
    </location>
</feature>
<feature type="region of interest" description="Disordered" evidence="2">
    <location>
        <begin position="176"/>
        <end position="229"/>
    </location>
</feature>
<dbReference type="Gene3D" id="3.10.10.10">
    <property type="entry name" value="HIV Type 1 Reverse Transcriptase, subunit A, domain 1"/>
    <property type="match status" value="1"/>
</dbReference>
<evidence type="ECO:0000259" key="4">
    <source>
        <dbReference type="Pfam" id="PF17919"/>
    </source>
</evidence>
<dbReference type="InterPro" id="IPR050951">
    <property type="entry name" value="Retrovirus_Pol_polyprotein"/>
</dbReference>
<feature type="region of interest" description="Disordered" evidence="2">
    <location>
        <begin position="74"/>
        <end position="96"/>
    </location>
</feature>
<dbReference type="GO" id="GO:0003676">
    <property type="term" value="F:nucleic acid binding"/>
    <property type="evidence" value="ECO:0007669"/>
    <property type="project" value="InterPro"/>
</dbReference>
<dbReference type="GO" id="GO:0003964">
    <property type="term" value="F:RNA-directed DNA polymerase activity"/>
    <property type="evidence" value="ECO:0007669"/>
    <property type="project" value="UniProtKB-KW"/>
</dbReference>
<feature type="domain" description="Reverse transcriptase/retrotransposon-derived protein RNase H-like" evidence="4">
    <location>
        <begin position="859"/>
        <end position="908"/>
    </location>
</feature>
<keyword evidence="1" id="KW-0511">Multifunctional enzyme</keyword>
<evidence type="ECO:0000313" key="5">
    <source>
        <dbReference type="EMBL" id="GEU77828.1"/>
    </source>
</evidence>
<evidence type="ECO:0000256" key="1">
    <source>
        <dbReference type="ARBA" id="ARBA00023268"/>
    </source>
</evidence>
<feature type="compositionally biased region" description="Gly residues" evidence="2">
    <location>
        <begin position="466"/>
        <end position="482"/>
    </location>
</feature>
<feature type="compositionally biased region" description="Low complexity" evidence="2">
    <location>
        <begin position="189"/>
        <end position="226"/>
    </location>
</feature>
<feature type="region of interest" description="Disordered" evidence="2">
    <location>
        <begin position="441"/>
        <end position="482"/>
    </location>
</feature>
<dbReference type="Pfam" id="PF17919">
    <property type="entry name" value="RT_RNaseH_2"/>
    <property type="match status" value="1"/>
</dbReference>
<reference evidence="5" key="1">
    <citation type="journal article" date="2019" name="Sci. Rep.">
        <title>Draft genome of Tanacetum cinerariifolium, the natural source of mosquito coil.</title>
        <authorList>
            <person name="Yamashiro T."/>
            <person name="Shiraishi A."/>
            <person name="Satake H."/>
            <person name="Nakayama K."/>
        </authorList>
    </citation>
    <scope>NUCLEOTIDE SEQUENCE</scope>
</reference>
<name>A0A6L2MV05_TANCI</name>
<proteinExistence type="predicted"/>
<feature type="region of interest" description="Disordered" evidence="2">
    <location>
        <begin position="243"/>
        <end position="267"/>
    </location>
</feature>
<dbReference type="PANTHER" id="PTHR37984">
    <property type="entry name" value="PROTEIN CBG26694"/>
    <property type="match status" value="1"/>
</dbReference>
<keyword evidence="5" id="KW-0548">Nucleotidyltransferase</keyword>
<comment type="caution">
    <text evidence="5">The sequence shown here is derived from an EMBL/GenBank/DDBJ whole genome shotgun (WGS) entry which is preliminary data.</text>
</comment>
<dbReference type="Pfam" id="PF08284">
    <property type="entry name" value="RVP_2"/>
    <property type="match status" value="1"/>
</dbReference>
<dbReference type="InterPro" id="IPR012337">
    <property type="entry name" value="RNaseH-like_sf"/>
</dbReference>
<accession>A0A6L2MV05</accession>
<dbReference type="SUPFAM" id="SSF56672">
    <property type="entry name" value="DNA/RNA polymerases"/>
    <property type="match status" value="1"/>
</dbReference>
<keyword evidence="5" id="KW-0695">RNA-directed DNA polymerase</keyword>
<organism evidence="5">
    <name type="scientific">Tanacetum cinerariifolium</name>
    <name type="common">Dalmatian daisy</name>
    <name type="synonym">Chrysanthemum cinerariifolium</name>
    <dbReference type="NCBI Taxonomy" id="118510"/>
    <lineage>
        <taxon>Eukaryota</taxon>
        <taxon>Viridiplantae</taxon>
        <taxon>Streptophyta</taxon>
        <taxon>Embryophyta</taxon>
        <taxon>Tracheophyta</taxon>
        <taxon>Spermatophyta</taxon>
        <taxon>Magnoliopsida</taxon>
        <taxon>eudicotyledons</taxon>
        <taxon>Gunneridae</taxon>
        <taxon>Pentapetalae</taxon>
        <taxon>asterids</taxon>
        <taxon>campanulids</taxon>
        <taxon>Asterales</taxon>
        <taxon>Asteraceae</taxon>
        <taxon>Asteroideae</taxon>
        <taxon>Anthemideae</taxon>
        <taxon>Anthemidinae</taxon>
        <taxon>Tanacetum</taxon>
    </lineage>
</organism>
<dbReference type="InterPro" id="IPR036397">
    <property type="entry name" value="RNaseH_sf"/>
</dbReference>
<dbReference type="CDD" id="cd00303">
    <property type="entry name" value="retropepsin_like"/>
    <property type="match status" value="1"/>
</dbReference>
<dbReference type="Pfam" id="PF03732">
    <property type="entry name" value="Retrotrans_gag"/>
    <property type="match status" value="1"/>
</dbReference>
<dbReference type="AlphaFoldDB" id="A0A6L2MV05"/>
<dbReference type="PANTHER" id="PTHR37984:SF5">
    <property type="entry name" value="PROTEIN NYNRIN-LIKE"/>
    <property type="match status" value="1"/>
</dbReference>
<dbReference type="InterPro" id="IPR041577">
    <property type="entry name" value="RT_RNaseH_2"/>
</dbReference>
<keyword evidence="5" id="KW-0808">Transferase</keyword>
<dbReference type="EMBL" id="BKCJ010007552">
    <property type="protein sequence ID" value="GEU77828.1"/>
    <property type="molecule type" value="Genomic_DNA"/>
</dbReference>
<dbReference type="Gene3D" id="3.30.420.10">
    <property type="entry name" value="Ribonuclease H-like superfamily/Ribonuclease H"/>
    <property type="match status" value="2"/>
</dbReference>